<dbReference type="RefSeq" id="WP_263530597.1">
    <property type="nucleotide sequence ID" value="NZ_JAOVZB010000004.1"/>
</dbReference>
<organism evidence="2 3">
    <name type="scientific">Marinomonas sargassi</name>
    <dbReference type="NCBI Taxonomy" id="2984494"/>
    <lineage>
        <taxon>Bacteria</taxon>
        <taxon>Pseudomonadati</taxon>
        <taxon>Pseudomonadota</taxon>
        <taxon>Gammaproteobacteria</taxon>
        <taxon>Oceanospirillales</taxon>
        <taxon>Oceanospirillaceae</taxon>
        <taxon>Marinomonas</taxon>
    </lineage>
</organism>
<name>A0ABT2YTJ8_9GAMM</name>
<dbReference type="Proteomes" id="UP001209713">
    <property type="component" value="Unassembled WGS sequence"/>
</dbReference>
<accession>A0ABT2YTJ8</accession>
<keyword evidence="3" id="KW-1185">Reference proteome</keyword>
<keyword evidence="1" id="KW-1133">Transmembrane helix</keyword>
<protein>
    <submittedName>
        <fullName evidence="2">Uncharacterized protein</fullName>
    </submittedName>
</protein>
<reference evidence="2 3" key="1">
    <citation type="submission" date="2022-10" db="EMBL/GenBank/DDBJ databases">
        <title>Marinomonas transparenta sp. nov. and Marinomonas sargassi sp. nov., isolated from marine alga (Sargassum natans (L.) Gaillon).</title>
        <authorList>
            <person name="Wang Y."/>
        </authorList>
    </citation>
    <scope>NUCLEOTIDE SEQUENCE [LARGE SCALE GENOMIC DNA]</scope>
    <source>
        <strain evidence="2 3">C2222</strain>
    </source>
</reference>
<gene>
    <name evidence="2" type="ORF">OFY17_10035</name>
</gene>
<comment type="caution">
    <text evidence="2">The sequence shown here is derived from an EMBL/GenBank/DDBJ whole genome shotgun (WGS) entry which is preliminary data.</text>
</comment>
<keyword evidence="1" id="KW-0472">Membrane</keyword>
<dbReference type="EMBL" id="JAOVZB010000004">
    <property type="protein sequence ID" value="MCV2403217.1"/>
    <property type="molecule type" value="Genomic_DNA"/>
</dbReference>
<feature type="transmembrane region" description="Helical" evidence="1">
    <location>
        <begin position="75"/>
        <end position="96"/>
    </location>
</feature>
<evidence type="ECO:0000256" key="1">
    <source>
        <dbReference type="SAM" id="Phobius"/>
    </source>
</evidence>
<feature type="transmembrane region" description="Helical" evidence="1">
    <location>
        <begin position="108"/>
        <end position="130"/>
    </location>
</feature>
<sequence length="172" mass="18741">MIDWGFDSGFMQALVILVMLGQVFVSAKIVLQASGAEQFVRMTAVSAGLLLFLGSKAFGITFADLMLIAVTDASLLKVLSIATIIPIVVGIIVSQITISAMNSGEDFAIRIVLLISVLMLTQISYLNYFVLTKTSLPLDQALLPNLCYSLSVCLWAVFNFKDSGQFHGYNRY</sequence>
<evidence type="ECO:0000313" key="2">
    <source>
        <dbReference type="EMBL" id="MCV2403217.1"/>
    </source>
</evidence>
<proteinExistence type="predicted"/>
<feature type="transmembrane region" description="Helical" evidence="1">
    <location>
        <begin position="142"/>
        <end position="160"/>
    </location>
</feature>
<keyword evidence="1" id="KW-0812">Transmembrane</keyword>
<feature type="transmembrane region" description="Helical" evidence="1">
    <location>
        <begin position="43"/>
        <end position="69"/>
    </location>
</feature>
<feature type="transmembrane region" description="Helical" evidence="1">
    <location>
        <begin position="12"/>
        <end position="31"/>
    </location>
</feature>
<evidence type="ECO:0000313" key="3">
    <source>
        <dbReference type="Proteomes" id="UP001209713"/>
    </source>
</evidence>